<organism evidence="8 9">
    <name type="scientific">Candidatus Desantisbacteria bacterium CG2_30_40_21</name>
    <dbReference type="NCBI Taxonomy" id="1817895"/>
    <lineage>
        <taxon>Bacteria</taxon>
        <taxon>Candidatus Desantisiibacteriota</taxon>
    </lineage>
</organism>
<proteinExistence type="inferred from homology"/>
<sequence length="123" mass="14119">MLTRIRNANKAGHEKLDMPASNLKTQVISLLKRERYIKNYKLIEDRKQGILRVYLRYGPNNEKIITNLKRISKPGLRRYKGSENVSRVFNGLGVAIVSTSKGILTDKECRKMNVGGEILCEVW</sequence>
<evidence type="ECO:0000256" key="3">
    <source>
        <dbReference type="ARBA" id="ARBA00022884"/>
    </source>
</evidence>
<dbReference type="STRING" id="1817895.AUJ95_00450"/>
<comment type="similarity">
    <text evidence="1 7">Belongs to the universal ribosomal protein uS8 family.</text>
</comment>
<comment type="function">
    <text evidence="7">One of the primary rRNA binding proteins, it binds directly to 16S rRNA central domain where it helps coordinate assembly of the platform of the 30S subunit.</text>
</comment>
<dbReference type="InterPro" id="IPR000630">
    <property type="entry name" value="Ribosomal_uS8"/>
</dbReference>
<evidence type="ECO:0000313" key="9">
    <source>
        <dbReference type="Proteomes" id="UP000183085"/>
    </source>
</evidence>
<dbReference type="Gene3D" id="3.30.1370.30">
    <property type="match status" value="1"/>
</dbReference>
<keyword evidence="4 7" id="KW-0689">Ribosomal protein</keyword>
<dbReference type="GO" id="GO:0005737">
    <property type="term" value="C:cytoplasm"/>
    <property type="evidence" value="ECO:0007669"/>
    <property type="project" value="UniProtKB-ARBA"/>
</dbReference>
<reference evidence="8 9" key="1">
    <citation type="journal article" date="2016" name="Environ. Microbiol.">
        <title>Genomic resolution of a cold subsurface aquifer community provides metabolic insights for novel microbes adapted to high CO concentrations.</title>
        <authorList>
            <person name="Probst A.J."/>
            <person name="Castelle C.J."/>
            <person name="Singh A."/>
            <person name="Brown C.T."/>
            <person name="Anantharaman K."/>
            <person name="Sharon I."/>
            <person name="Hug L.A."/>
            <person name="Burstein D."/>
            <person name="Emerson J.B."/>
            <person name="Thomas B.C."/>
            <person name="Banfield J.F."/>
        </authorList>
    </citation>
    <scope>NUCLEOTIDE SEQUENCE [LARGE SCALE GENOMIC DNA]</scope>
    <source>
        <strain evidence="8">CG2_30_40_21</strain>
    </source>
</reference>
<dbReference type="Gene3D" id="3.30.1490.10">
    <property type="match status" value="1"/>
</dbReference>
<protein>
    <recommendedName>
        <fullName evidence="6 7">Small ribosomal subunit protein uS8</fullName>
    </recommendedName>
</protein>
<dbReference type="GO" id="GO:0005840">
    <property type="term" value="C:ribosome"/>
    <property type="evidence" value="ECO:0007669"/>
    <property type="project" value="UniProtKB-KW"/>
</dbReference>
<evidence type="ECO:0000256" key="4">
    <source>
        <dbReference type="ARBA" id="ARBA00022980"/>
    </source>
</evidence>
<dbReference type="HAMAP" id="MF_01302_B">
    <property type="entry name" value="Ribosomal_uS8_B"/>
    <property type="match status" value="1"/>
</dbReference>
<dbReference type="FunFam" id="3.30.1370.30:FF:000002">
    <property type="entry name" value="30S ribosomal protein S8"/>
    <property type="match status" value="1"/>
</dbReference>
<dbReference type="PANTHER" id="PTHR11758">
    <property type="entry name" value="40S RIBOSOMAL PROTEIN S15A"/>
    <property type="match status" value="1"/>
</dbReference>
<evidence type="ECO:0000256" key="6">
    <source>
        <dbReference type="ARBA" id="ARBA00035258"/>
    </source>
</evidence>
<dbReference type="GO" id="GO:0003735">
    <property type="term" value="F:structural constituent of ribosome"/>
    <property type="evidence" value="ECO:0007669"/>
    <property type="project" value="InterPro"/>
</dbReference>
<dbReference type="Proteomes" id="UP000183085">
    <property type="component" value="Unassembled WGS sequence"/>
</dbReference>
<evidence type="ECO:0000313" key="8">
    <source>
        <dbReference type="EMBL" id="OIP43564.1"/>
    </source>
</evidence>
<dbReference type="AlphaFoldDB" id="A0A1J5E574"/>
<dbReference type="InterPro" id="IPR035987">
    <property type="entry name" value="Ribosomal_uS8_sf"/>
</dbReference>
<dbReference type="FunFam" id="3.30.1490.10:FF:000001">
    <property type="entry name" value="30S ribosomal protein S8"/>
    <property type="match status" value="1"/>
</dbReference>
<dbReference type="NCBIfam" id="NF001109">
    <property type="entry name" value="PRK00136.1"/>
    <property type="match status" value="1"/>
</dbReference>
<evidence type="ECO:0000256" key="1">
    <source>
        <dbReference type="ARBA" id="ARBA00006471"/>
    </source>
</evidence>
<dbReference type="GO" id="GO:0006412">
    <property type="term" value="P:translation"/>
    <property type="evidence" value="ECO:0007669"/>
    <property type="project" value="UniProtKB-UniRule"/>
</dbReference>
<comment type="caution">
    <text evidence="8">The sequence shown here is derived from an EMBL/GenBank/DDBJ whole genome shotgun (WGS) entry which is preliminary data.</text>
</comment>
<evidence type="ECO:0000256" key="2">
    <source>
        <dbReference type="ARBA" id="ARBA00022730"/>
    </source>
</evidence>
<dbReference type="GO" id="GO:1990904">
    <property type="term" value="C:ribonucleoprotein complex"/>
    <property type="evidence" value="ECO:0007669"/>
    <property type="project" value="UniProtKB-KW"/>
</dbReference>
<name>A0A1J5E574_9BACT</name>
<dbReference type="GO" id="GO:0019843">
    <property type="term" value="F:rRNA binding"/>
    <property type="evidence" value="ECO:0007669"/>
    <property type="project" value="UniProtKB-UniRule"/>
</dbReference>
<keyword evidence="5 7" id="KW-0687">Ribonucleoprotein</keyword>
<keyword evidence="2 7" id="KW-0699">rRNA-binding</keyword>
<evidence type="ECO:0000256" key="7">
    <source>
        <dbReference type="HAMAP-Rule" id="MF_01302"/>
    </source>
</evidence>
<dbReference type="Pfam" id="PF00410">
    <property type="entry name" value="Ribosomal_S8"/>
    <property type="match status" value="1"/>
</dbReference>
<accession>A0A1J5E574</accession>
<comment type="subunit">
    <text evidence="7">Part of the 30S ribosomal subunit. Contacts proteins S5 and S12.</text>
</comment>
<gene>
    <name evidence="7" type="primary">rpsH</name>
    <name evidence="8" type="ORF">AUJ95_00450</name>
</gene>
<evidence type="ECO:0000256" key="5">
    <source>
        <dbReference type="ARBA" id="ARBA00023274"/>
    </source>
</evidence>
<dbReference type="SUPFAM" id="SSF56047">
    <property type="entry name" value="Ribosomal protein S8"/>
    <property type="match status" value="1"/>
</dbReference>
<dbReference type="EMBL" id="MNYI01000013">
    <property type="protein sequence ID" value="OIP43564.1"/>
    <property type="molecule type" value="Genomic_DNA"/>
</dbReference>
<keyword evidence="3 7" id="KW-0694">RNA-binding</keyword>